<evidence type="ECO:0000313" key="2">
    <source>
        <dbReference type="EMBL" id="AZQ11920.1"/>
    </source>
</evidence>
<name>A0ABN5TZA6_9GAMM</name>
<reference evidence="3" key="1">
    <citation type="submission" date="2017-03" db="EMBL/GenBank/DDBJ databases">
        <title>Full genome sequence of a non-lethal Shewanella isolate that potentiates virulence of Vibio parahaemolyticus causing acute hepatopancreatic necrosis disease (AHPND) in shrimp.</title>
        <authorList>
            <person name="Prachumwat A."/>
            <person name="Sritunyalucksana K."/>
        </authorList>
    </citation>
    <scope>NUCLEOTIDE SEQUENCE [LARGE SCALE GENOMIC DNA]</scope>
    <source>
        <strain evidence="3">TH2012</strain>
    </source>
</reference>
<dbReference type="Proteomes" id="UP000278437">
    <property type="component" value="Chromosome"/>
</dbReference>
<dbReference type="EMBL" id="CP020373">
    <property type="protein sequence ID" value="AZQ11920.1"/>
    <property type="molecule type" value="Genomic_DNA"/>
</dbReference>
<sequence>MLVKFTTSNFGSIKGRQTLDMRAEAYSEMKDSNLFTWTSSFDSQKLLNTTAIYGANASGKSNLITALSTMKTIIKDSAKWQVEEQLPYDPYRLSKEYRNAETEFEIEFIADNTRYLYGFSYNKDQIVGEWLFAYPKKKAQKWFLRVLDGKEYHWDLGRNLVGEKQTWINSTKKNSLFLSTAVQLNSEQLRPVFEWFTSELAIAGIHGWSSGFSTVQCDDKEHKESIIKLLRDVDIVIDDIVIEKSEFDESIIPDEVPEEVKKSIIAKMKGETIVEAKFLRVDDDGESIEFELDDESDGTKRFFSFSGPWLDALNTGKVLFVDELNSNLHPLLVKHMVKLFHCKKSNKNNAQLIFTTHETSILKQDVFRRDQIWFMQKNGNESELYSLSNFKPRKGFENLEERYLSGSYGALPFIFWEDC</sequence>
<evidence type="ECO:0000313" key="3">
    <source>
        <dbReference type="Proteomes" id="UP000278437"/>
    </source>
</evidence>
<dbReference type="SUPFAM" id="SSF52540">
    <property type="entry name" value="P-loop containing nucleoside triphosphate hydrolases"/>
    <property type="match status" value="1"/>
</dbReference>
<dbReference type="PANTHER" id="PTHR40396">
    <property type="entry name" value="ATPASE-LIKE PROTEIN"/>
    <property type="match status" value="1"/>
</dbReference>
<keyword evidence="3" id="KW-1185">Reference proteome</keyword>
<proteinExistence type="predicted"/>
<protein>
    <recommendedName>
        <fullName evidence="1">ATPase AAA-type core domain-containing protein</fullName>
    </recommendedName>
</protein>
<organism evidence="2 3">
    <name type="scientific">Shewanella khirikhana</name>
    <dbReference type="NCBI Taxonomy" id="1965282"/>
    <lineage>
        <taxon>Bacteria</taxon>
        <taxon>Pseudomonadati</taxon>
        <taxon>Pseudomonadota</taxon>
        <taxon>Gammaproteobacteria</taxon>
        <taxon>Alteromonadales</taxon>
        <taxon>Shewanellaceae</taxon>
        <taxon>Shewanella</taxon>
    </lineage>
</organism>
<dbReference type="InterPro" id="IPR003959">
    <property type="entry name" value="ATPase_AAA_core"/>
</dbReference>
<gene>
    <name evidence="2" type="ORF">STH12_02851</name>
</gene>
<dbReference type="RefSeq" id="WP_126168140.1">
    <property type="nucleotide sequence ID" value="NZ_CP020373.1"/>
</dbReference>
<accession>A0ABN5TZA6</accession>
<dbReference type="PANTHER" id="PTHR40396:SF1">
    <property type="entry name" value="ATPASE AAA-TYPE CORE DOMAIN-CONTAINING PROTEIN"/>
    <property type="match status" value="1"/>
</dbReference>
<evidence type="ECO:0000259" key="1">
    <source>
        <dbReference type="Pfam" id="PF13304"/>
    </source>
</evidence>
<feature type="domain" description="ATPase AAA-type core" evidence="1">
    <location>
        <begin position="283"/>
        <end position="362"/>
    </location>
</feature>
<feature type="domain" description="ATPase AAA-type core" evidence="1">
    <location>
        <begin position="50"/>
        <end position="145"/>
    </location>
</feature>
<dbReference type="InterPro" id="IPR027417">
    <property type="entry name" value="P-loop_NTPase"/>
</dbReference>
<dbReference type="Gene3D" id="3.40.50.300">
    <property type="entry name" value="P-loop containing nucleotide triphosphate hydrolases"/>
    <property type="match status" value="1"/>
</dbReference>
<dbReference type="Pfam" id="PF13304">
    <property type="entry name" value="AAA_21"/>
    <property type="match status" value="2"/>
</dbReference>